<dbReference type="RefSeq" id="WP_344572771.1">
    <property type="nucleotide sequence ID" value="NZ_BAAARK010000001.1"/>
</dbReference>
<evidence type="ECO:0000313" key="2">
    <source>
        <dbReference type="EMBL" id="GAA2643166.1"/>
    </source>
</evidence>
<comment type="caution">
    <text evidence="2">The sequence shown here is derived from an EMBL/GenBank/DDBJ whole genome shotgun (WGS) entry which is preliminary data.</text>
</comment>
<keyword evidence="1" id="KW-1133">Transmembrane helix</keyword>
<evidence type="ECO:0000313" key="3">
    <source>
        <dbReference type="Proteomes" id="UP001500994"/>
    </source>
</evidence>
<keyword evidence="3" id="KW-1185">Reference proteome</keyword>
<proteinExistence type="predicted"/>
<keyword evidence="1" id="KW-0812">Transmembrane</keyword>
<name>A0ABP6DJH9_9ACTN</name>
<dbReference type="EMBL" id="BAAARK010000001">
    <property type="protein sequence ID" value="GAA2643166.1"/>
    <property type="molecule type" value="Genomic_DNA"/>
</dbReference>
<reference evidence="3" key="1">
    <citation type="journal article" date="2019" name="Int. J. Syst. Evol. Microbiol.">
        <title>The Global Catalogue of Microorganisms (GCM) 10K type strain sequencing project: providing services to taxonomists for standard genome sequencing and annotation.</title>
        <authorList>
            <consortium name="The Broad Institute Genomics Platform"/>
            <consortium name="The Broad Institute Genome Sequencing Center for Infectious Disease"/>
            <person name="Wu L."/>
            <person name="Ma J."/>
        </authorList>
    </citation>
    <scope>NUCLEOTIDE SEQUENCE [LARGE SCALE GENOMIC DNA]</scope>
    <source>
        <strain evidence="3">JCM 16374</strain>
    </source>
</reference>
<feature type="transmembrane region" description="Helical" evidence="1">
    <location>
        <begin position="109"/>
        <end position="127"/>
    </location>
</feature>
<keyword evidence="1" id="KW-0472">Membrane</keyword>
<feature type="transmembrane region" description="Helical" evidence="1">
    <location>
        <begin position="134"/>
        <end position="152"/>
    </location>
</feature>
<feature type="transmembrane region" description="Helical" evidence="1">
    <location>
        <begin position="54"/>
        <end position="71"/>
    </location>
</feature>
<accession>A0ABP6DJH9</accession>
<evidence type="ECO:0008006" key="4">
    <source>
        <dbReference type="Google" id="ProtNLM"/>
    </source>
</evidence>
<evidence type="ECO:0000256" key="1">
    <source>
        <dbReference type="SAM" id="Phobius"/>
    </source>
</evidence>
<gene>
    <name evidence="2" type="ORF">GCM10009864_00680</name>
</gene>
<protein>
    <recommendedName>
        <fullName evidence="4">Tryptophan-rich sensory protein</fullName>
    </recommendedName>
</protein>
<sequence length="154" mass="15998">MKFNSPMQIAGCGVATAVAAAAGVPLWNWGQRAGSELCARQPTGQICVPYQEPIALLMWLAVSAVVLWKVMGLLGLRSAFALASAGTYLTWVAMAEAARWGSDPLHPHWWSFALAAGAGIIAATGGVERLRPASGYGVAGAVMVSILIFGVFPA</sequence>
<organism evidence="2 3">
    <name type="scientific">Streptomyces lunalinharesii</name>
    <dbReference type="NCBI Taxonomy" id="333384"/>
    <lineage>
        <taxon>Bacteria</taxon>
        <taxon>Bacillati</taxon>
        <taxon>Actinomycetota</taxon>
        <taxon>Actinomycetes</taxon>
        <taxon>Kitasatosporales</taxon>
        <taxon>Streptomycetaceae</taxon>
        <taxon>Streptomyces</taxon>
    </lineage>
</organism>
<feature type="transmembrane region" description="Helical" evidence="1">
    <location>
        <begin position="78"/>
        <end position="97"/>
    </location>
</feature>
<dbReference type="Proteomes" id="UP001500994">
    <property type="component" value="Unassembled WGS sequence"/>
</dbReference>